<keyword evidence="3" id="KW-1185">Reference proteome</keyword>
<dbReference type="RefSeq" id="WP_139033730.1">
    <property type="nucleotide sequence ID" value="NZ_VDDA01000001.1"/>
</dbReference>
<gene>
    <name evidence="2" type="ORF">FF100_01180</name>
</gene>
<feature type="compositionally biased region" description="Low complexity" evidence="1">
    <location>
        <begin position="72"/>
        <end position="84"/>
    </location>
</feature>
<accession>A0A5C4LNF4</accession>
<comment type="caution">
    <text evidence="2">The sequence shown here is derived from an EMBL/GenBank/DDBJ whole genome shotgun (WGS) entry which is preliminary data.</text>
</comment>
<feature type="region of interest" description="Disordered" evidence="1">
    <location>
        <begin position="1"/>
        <end position="166"/>
    </location>
</feature>
<name>A0A5C4LNF4_9HYPH</name>
<reference evidence="2 3" key="1">
    <citation type="submission" date="2019-06" db="EMBL/GenBank/DDBJ databases">
        <title>Genome of Methylobacterium sp. 17Sr1-39.</title>
        <authorList>
            <person name="Seo T."/>
        </authorList>
    </citation>
    <scope>NUCLEOTIDE SEQUENCE [LARGE SCALE GENOMIC DNA]</scope>
    <source>
        <strain evidence="2 3">17Sr1-39</strain>
    </source>
</reference>
<dbReference type="Proteomes" id="UP000305267">
    <property type="component" value="Unassembled WGS sequence"/>
</dbReference>
<organism evidence="2 3">
    <name type="scientific">Methylobacterium terricola</name>
    <dbReference type="NCBI Taxonomy" id="2583531"/>
    <lineage>
        <taxon>Bacteria</taxon>
        <taxon>Pseudomonadati</taxon>
        <taxon>Pseudomonadota</taxon>
        <taxon>Alphaproteobacteria</taxon>
        <taxon>Hyphomicrobiales</taxon>
        <taxon>Methylobacteriaceae</taxon>
        <taxon>Methylobacterium</taxon>
    </lineage>
</organism>
<proteinExistence type="predicted"/>
<dbReference type="OrthoDB" id="7993214at2"/>
<evidence type="ECO:0000313" key="3">
    <source>
        <dbReference type="Proteomes" id="UP000305267"/>
    </source>
</evidence>
<dbReference type="AlphaFoldDB" id="A0A5C4LNF4"/>
<feature type="compositionally biased region" description="Gly residues" evidence="1">
    <location>
        <begin position="85"/>
        <end position="101"/>
    </location>
</feature>
<sequence>MAEHSSHRDAPVPGGRVSPETGAAGTASGDVLTPEERRELERRLARPDGPRDDAGRAPDPGDLPGEADDVRAAFGTAGADAADGGAQGQGGQGYGGMGGDGTTQSGILSAPGGSEAAPTRVDDVPASERSNPEELAGRDDARRNPPRRDETGPGGRTVFSNAAREG</sequence>
<feature type="compositionally biased region" description="Basic and acidic residues" evidence="1">
    <location>
        <begin position="1"/>
        <end position="10"/>
    </location>
</feature>
<dbReference type="EMBL" id="VDDA01000001">
    <property type="protein sequence ID" value="TNC15908.1"/>
    <property type="molecule type" value="Genomic_DNA"/>
</dbReference>
<protein>
    <submittedName>
        <fullName evidence="2">SclB protein</fullName>
    </submittedName>
</protein>
<feature type="compositionally biased region" description="Basic and acidic residues" evidence="1">
    <location>
        <begin position="34"/>
        <end position="56"/>
    </location>
</feature>
<feature type="compositionally biased region" description="Basic and acidic residues" evidence="1">
    <location>
        <begin position="130"/>
        <end position="151"/>
    </location>
</feature>
<evidence type="ECO:0000313" key="2">
    <source>
        <dbReference type="EMBL" id="TNC15908.1"/>
    </source>
</evidence>
<evidence type="ECO:0000256" key="1">
    <source>
        <dbReference type="SAM" id="MobiDB-lite"/>
    </source>
</evidence>